<feature type="transmembrane region" description="Helical" evidence="6">
    <location>
        <begin position="59"/>
        <end position="87"/>
    </location>
</feature>
<sequence>MNLVSQGWHWLTDPAHWTGIAGIPNRLAEHVTVTFAALVVAAIIAIPAGLIIGHTRRGAAVVGAITGGVRAIPTLGLLTLLGLWLGIGIEAPFIALVVLAIPSLLVGAYSGVEAIDTHTPQAAQAIGMRPAQVLLTVELPLALPVIVGGLRAATLQLVATTTLAAYTADTGLGRYIFSGLKTRDYAEMLGGAALVIVVAVILELILATCQRLAQRVALPASHNL</sequence>
<dbReference type="PROSITE" id="PS50928">
    <property type="entry name" value="ABC_TM1"/>
    <property type="match status" value="1"/>
</dbReference>
<comment type="subcellular location">
    <subcellularLocation>
        <location evidence="6">Cell membrane</location>
        <topology evidence="6">Multi-pass membrane protein</topology>
    </subcellularLocation>
    <subcellularLocation>
        <location evidence="1">Membrane</location>
        <topology evidence="1">Multi-pass membrane protein</topology>
    </subcellularLocation>
</comment>
<dbReference type="OrthoDB" id="5244012at2"/>
<feature type="transmembrane region" description="Helical" evidence="6">
    <location>
        <begin position="93"/>
        <end position="112"/>
    </location>
</feature>
<accession>A0A177IMA6</accession>
<evidence type="ECO:0000256" key="4">
    <source>
        <dbReference type="ARBA" id="ARBA00022989"/>
    </source>
</evidence>
<protein>
    <submittedName>
        <fullName evidence="8">ABC transporter permease</fullName>
    </submittedName>
</protein>
<dbReference type="GO" id="GO:0031460">
    <property type="term" value="P:glycine betaine transport"/>
    <property type="evidence" value="ECO:0007669"/>
    <property type="project" value="TreeGrafter"/>
</dbReference>
<gene>
    <name evidence="8" type="ORF">AYJ05_09105</name>
</gene>
<comment type="caution">
    <text evidence="8">The sequence shown here is derived from an EMBL/GenBank/DDBJ whole genome shotgun (WGS) entry which is preliminary data.</text>
</comment>
<organism evidence="8 9">
    <name type="scientific">Corynebacterium stationis</name>
    <dbReference type="NCBI Taxonomy" id="1705"/>
    <lineage>
        <taxon>Bacteria</taxon>
        <taxon>Bacillati</taxon>
        <taxon>Actinomycetota</taxon>
        <taxon>Actinomycetes</taxon>
        <taxon>Mycobacteriales</taxon>
        <taxon>Corynebacteriaceae</taxon>
        <taxon>Corynebacterium</taxon>
    </lineage>
</organism>
<dbReference type="Gene3D" id="1.10.3720.10">
    <property type="entry name" value="MetI-like"/>
    <property type="match status" value="1"/>
</dbReference>
<dbReference type="AlphaFoldDB" id="A0A177IMA6"/>
<dbReference type="SUPFAM" id="SSF161098">
    <property type="entry name" value="MetI-like"/>
    <property type="match status" value="1"/>
</dbReference>
<evidence type="ECO:0000256" key="2">
    <source>
        <dbReference type="ARBA" id="ARBA00022448"/>
    </source>
</evidence>
<evidence type="ECO:0000256" key="6">
    <source>
        <dbReference type="RuleBase" id="RU363032"/>
    </source>
</evidence>
<comment type="similarity">
    <text evidence="6">Belongs to the binding-protein-dependent transport system permease family.</text>
</comment>
<feature type="domain" description="ABC transmembrane type-1" evidence="7">
    <location>
        <begin position="27"/>
        <end position="206"/>
    </location>
</feature>
<dbReference type="GO" id="GO:0055085">
    <property type="term" value="P:transmembrane transport"/>
    <property type="evidence" value="ECO:0007669"/>
    <property type="project" value="InterPro"/>
</dbReference>
<evidence type="ECO:0000259" key="7">
    <source>
        <dbReference type="PROSITE" id="PS50928"/>
    </source>
</evidence>
<dbReference type="Proteomes" id="UP000076947">
    <property type="component" value="Unassembled WGS sequence"/>
</dbReference>
<dbReference type="STRING" id="1705.CA21670_12985"/>
<feature type="transmembrane region" description="Helical" evidence="6">
    <location>
        <begin position="133"/>
        <end position="153"/>
    </location>
</feature>
<keyword evidence="4 6" id="KW-1133">Transmembrane helix</keyword>
<evidence type="ECO:0000313" key="8">
    <source>
        <dbReference type="EMBL" id="OAH29973.1"/>
    </source>
</evidence>
<reference evidence="9" key="1">
    <citation type="submission" date="2016-02" db="EMBL/GenBank/DDBJ databases">
        <authorList>
            <person name="Kaur G."/>
            <person name="Nair G.R."/>
            <person name="Mayilraj S."/>
        </authorList>
    </citation>
    <scope>NUCLEOTIDE SEQUENCE [LARGE SCALE GENOMIC DNA]</scope>
    <source>
        <strain evidence="9">GA-15</strain>
    </source>
</reference>
<keyword evidence="3 6" id="KW-0812">Transmembrane</keyword>
<proteinExistence type="inferred from homology"/>
<evidence type="ECO:0000256" key="5">
    <source>
        <dbReference type="ARBA" id="ARBA00023136"/>
    </source>
</evidence>
<keyword evidence="2 6" id="KW-0813">Transport</keyword>
<evidence type="ECO:0000256" key="1">
    <source>
        <dbReference type="ARBA" id="ARBA00004141"/>
    </source>
</evidence>
<keyword evidence="5 6" id="KW-0472">Membrane</keyword>
<dbReference type="InterPro" id="IPR051204">
    <property type="entry name" value="ABC_transp_perm/SBD"/>
</dbReference>
<dbReference type="EMBL" id="LSTQ01000010">
    <property type="protein sequence ID" value="OAH29973.1"/>
    <property type="molecule type" value="Genomic_DNA"/>
</dbReference>
<name>A0A177IMA6_9CORY</name>
<evidence type="ECO:0000256" key="3">
    <source>
        <dbReference type="ARBA" id="ARBA00022692"/>
    </source>
</evidence>
<dbReference type="InterPro" id="IPR035906">
    <property type="entry name" value="MetI-like_sf"/>
</dbReference>
<dbReference type="InterPro" id="IPR000515">
    <property type="entry name" value="MetI-like"/>
</dbReference>
<feature type="transmembrane region" description="Helical" evidence="6">
    <location>
        <begin position="188"/>
        <end position="206"/>
    </location>
</feature>
<dbReference type="Pfam" id="PF00528">
    <property type="entry name" value="BPD_transp_1"/>
    <property type="match status" value="1"/>
</dbReference>
<dbReference type="PANTHER" id="PTHR30177:SF33">
    <property type="entry name" value="POSSIBLE OSMOPROTECTANT (GLYCINE BETAINE_CARNITINE_CHOLINE_L-PROLINE) TRANSPORT INTEGRAL MEMBRANE PROTEIN ABC TRANSPORTER PROZ"/>
    <property type="match status" value="1"/>
</dbReference>
<dbReference type="PANTHER" id="PTHR30177">
    <property type="entry name" value="GLYCINE BETAINE/L-PROLINE TRANSPORT SYSTEM PERMEASE PROTEIN PROW"/>
    <property type="match status" value="1"/>
</dbReference>
<dbReference type="RefSeq" id="WP_066839075.1">
    <property type="nucleotide sequence ID" value="NZ_LSTQ01000010.1"/>
</dbReference>
<dbReference type="GO" id="GO:0005886">
    <property type="term" value="C:plasma membrane"/>
    <property type="evidence" value="ECO:0007669"/>
    <property type="project" value="UniProtKB-SubCell"/>
</dbReference>
<evidence type="ECO:0000313" key="9">
    <source>
        <dbReference type="Proteomes" id="UP000076947"/>
    </source>
</evidence>
<feature type="transmembrane region" description="Helical" evidence="6">
    <location>
        <begin position="33"/>
        <end position="52"/>
    </location>
</feature>
<keyword evidence="9" id="KW-1185">Reference proteome</keyword>